<feature type="domain" description="ATP-grasp" evidence="11">
    <location>
        <begin position="659"/>
        <end position="849"/>
    </location>
</feature>
<keyword evidence="6 10" id="KW-0547">Nucleotide-binding</keyword>
<dbReference type="FunFam" id="3.40.50.20:FF:000001">
    <property type="entry name" value="Carbamoyl-phosphate synthase large chain"/>
    <property type="match status" value="2"/>
</dbReference>
<dbReference type="AlphaFoldDB" id="A0A3N1GZ85"/>
<dbReference type="NCBIfam" id="NF009455">
    <property type="entry name" value="PRK12815.1"/>
    <property type="match status" value="1"/>
</dbReference>
<keyword evidence="5" id="KW-0677">Repeat</keyword>
<keyword evidence="3" id="KW-0436">Ligase</keyword>
<keyword evidence="4" id="KW-0479">Metal-binding</keyword>
<dbReference type="PROSITE" id="PS51855">
    <property type="entry name" value="MGS"/>
    <property type="match status" value="1"/>
</dbReference>
<dbReference type="PANTHER" id="PTHR11405">
    <property type="entry name" value="CARBAMOYLTRANSFERASE FAMILY MEMBER"/>
    <property type="match status" value="1"/>
</dbReference>
<dbReference type="Proteomes" id="UP000268727">
    <property type="component" value="Unassembled WGS sequence"/>
</dbReference>
<dbReference type="InterPro" id="IPR036914">
    <property type="entry name" value="MGS-like_dom_sf"/>
</dbReference>
<dbReference type="Pfam" id="PF02787">
    <property type="entry name" value="CPSase_L_D3"/>
    <property type="match status" value="1"/>
</dbReference>
<dbReference type="InterPro" id="IPR011761">
    <property type="entry name" value="ATP-grasp"/>
</dbReference>
<dbReference type="GO" id="GO:0006221">
    <property type="term" value="P:pyrimidine nucleotide biosynthetic process"/>
    <property type="evidence" value="ECO:0007669"/>
    <property type="project" value="UniProtKB-KW"/>
</dbReference>
<evidence type="ECO:0000256" key="2">
    <source>
        <dbReference type="ARBA" id="ARBA00022571"/>
    </source>
</evidence>
<evidence type="ECO:0000313" key="14">
    <source>
        <dbReference type="Proteomes" id="UP000268727"/>
    </source>
</evidence>
<dbReference type="SUPFAM" id="SSF52335">
    <property type="entry name" value="Methylglyoxal synthase-like"/>
    <property type="match status" value="1"/>
</dbReference>
<dbReference type="GO" id="GO:0004088">
    <property type="term" value="F:carbamoyl-phosphate synthase (glutamine-hydrolyzing) activity"/>
    <property type="evidence" value="ECO:0007669"/>
    <property type="project" value="TreeGrafter"/>
</dbReference>
<evidence type="ECO:0000256" key="6">
    <source>
        <dbReference type="ARBA" id="ARBA00022741"/>
    </source>
</evidence>
<dbReference type="InterPro" id="IPR036897">
    <property type="entry name" value="CarbamoylP_synth_lsu_oligo_sf"/>
</dbReference>
<accession>A0A3N1GZ85</accession>
<dbReference type="OrthoDB" id="9804197at2"/>
<evidence type="ECO:0000256" key="4">
    <source>
        <dbReference type="ARBA" id="ARBA00022723"/>
    </source>
</evidence>
<dbReference type="NCBIfam" id="NF003671">
    <property type="entry name" value="PRK05294.1"/>
    <property type="match status" value="1"/>
</dbReference>
<evidence type="ECO:0000313" key="13">
    <source>
        <dbReference type="EMBL" id="ROP35272.1"/>
    </source>
</evidence>
<dbReference type="RefSeq" id="WP_123747690.1">
    <property type="nucleotide sequence ID" value="NZ_RJKM01000001.1"/>
</dbReference>
<proteinExistence type="inferred from homology"/>
<protein>
    <submittedName>
        <fullName evidence="13">Carbamoyl-phosphate synthase large subunit</fullName>
    </submittedName>
</protein>
<dbReference type="SUPFAM" id="SSF52440">
    <property type="entry name" value="PreATP-grasp domain"/>
    <property type="match status" value="2"/>
</dbReference>
<dbReference type="PROSITE" id="PS00866">
    <property type="entry name" value="CPSASE_1"/>
    <property type="match status" value="1"/>
</dbReference>
<dbReference type="Gene3D" id="3.30.470.20">
    <property type="entry name" value="ATP-grasp fold, B domain"/>
    <property type="match status" value="2"/>
</dbReference>
<dbReference type="GO" id="GO:0005524">
    <property type="term" value="F:ATP binding"/>
    <property type="evidence" value="ECO:0007669"/>
    <property type="project" value="UniProtKB-UniRule"/>
</dbReference>
<name>A0A3N1GZ85_9PSEU</name>
<evidence type="ECO:0000256" key="7">
    <source>
        <dbReference type="ARBA" id="ARBA00022840"/>
    </source>
</evidence>
<feature type="domain" description="ATP-grasp" evidence="11">
    <location>
        <begin position="131"/>
        <end position="320"/>
    </location>
</feature>
<dbReference type="Pfam" id="PF02786">
    <property type="entry name" value="CPSase_L_D2"/>
    <property type="match status" value="2"/>
</dbReference>
<dbReference type="SMART" id="SM01096">
    <property type="entry name" value="CPSase_L_D3"/>
    <property type="match status" value="1"/>
</dbReference>
<keyword evidence="2" id="KW-0028">Amino-acid biosynthesis</keyword>
<dbReference type="Gene3D" id="1.10.1030.10">
    <property type="entry name" value="Carbamoyl-phosphate synthetase, large subunit oligomerisation domain"/>
    <property type="match status" value="1"/>
</dbReference>
<dbReference type="GO" id="GO:0006541">
    <property type="term" value="P:glutamine metabolic process"/>
    <property type="evidence" value="ECO:0007669"/>
    <property type="project" value="TreeGrafter"/>
</dbReference>
<evidence type="ECO:0000256" key="3">
    <source>
        <dbReference type="ARBA" id="ARBA00022598"/>
    </source>
</evidence>
<dbReference type="PRINTS" id="PR00098">
    <property type="entry name" value="CPSASE"/>
</dbReference>
<gene>
    <name evidence="13" type="ORF">EDD40_0494</name>
</gene>
<evidence type="ECO:0000256" key="8">
    <source>
        <dbReference type="ARBA" id="ARBA00022975"/>
    </source>
</evidence>
<dbReference type="InterPro" id="IPR005483">
    <property type="entry name" value="CPSase_dom"/>
</dbReference>
<dbReference type="GO" id="GO:0004087">
    <property type="term" value="F:carbamoyl-phosphate synthase (ammonia) activity"/>
    <property type="evidence" value="ECO:0007669"/>
    <property type="project" value="UniProtKB-EC"/>
</dbReference>
<keyword evidence="14" id="KW-1185">Reference proteome</keyword>
<dbReference type="EMBL" id="RJKM01000001">
    <property type="protein sequence ID" value="ROP35272.1"/>
    <property type="molecule type" value="Genomic_DNA"/>
</dbReference>
<dbReference type="GO" id="GO:0046872">
    <property type="term" value="F:metal ion binding"/>
    <property type="evidence" value="ECO:0007669"/>
    <property type="project" value="UniProtKB-KW"/>
</dbReference>
<feature type="domain" description="MGS-like" evidence="12">
    <location>
        <begin position="926"/>
        <end position="1066"/>
    </location>
</feature>
<dbReference type="SUPFAM" id="SSF48108">
    <property type="entry name" value="Carbamoyl phosphate synthetase, large subunit connection domain"/>
    <property type="match status" value="1"/>
</dbReference>
<comment type="catalytic activity">
    <reaction evidence="9">
        <text>hydrogencarbonate + NH4(+) + 2 ATP = carbamoyl phosphate + 2 ADP + phosphate + 2 H(+)</text>
        <dbReference type="Rhea" id="RHEA:18029"/>
        <dbReference type="ChEBI" id="CHEBI:15378"/>
        <dbReference type="ChEBI" id="CHEBI:17544"/>
        <dbReference type="ChEBI" id="CHEBI:28938"/>
        <dbReference type="ChEBI" id="CHEBI:30616"/>
        <dbReference type="ChEBI" id="CHEBI:43474"/>
        <dbReference type="ChEBI" id="CHEBI:58228"/>
        <dbReference type="ChEBI" id="CHEBI:456216"/>
        <dbReference type="EC" id="6.3.4.16"/>
    </reaction>
</comment>
<keyword evidence="7 10" id="KW-0067">ATP-binding</keyword>
<dbReference type="Gene3D" id="3.40.50.1380">
    <property type="entry name" value="Methylglyoxal synthase-like domain"/>
    <property type="match status" value="1"/>
</dbReference>
<dbReference type="PROSITE" id="PS50975">
    <property type="entry name" value="ATP_GRASP"/>
    <property type="match status" value="2"/>
</dbReference>
<dbReference type="InterPro" id="IPR011607">
    <property type="entry name" value="MGS-like_dom"/>
</dbReference>
<evidence type="ECO:0000256" key="9">
    <source>
        <dbReference type="ARBA" id="ARBA00047359"/>
    </source>
</evidence>
<dbReference type="GO" id="GO:0005737">
    <property type="term" value="C:cytoplasm"/>
    <property type="evidence" value="ECO:0007669"/>
    <property type="project" value="TreeGrafter"/>
</dbReference>
<dbReference type="SUPFAM" id="SSF56059">
    <property type="entry name" value="Glutathione synthetase ATP-binding domain-like"/>
    <property type="match status" value="2"/>
</dbReference>
<keyword evidence="2" id="KW-0055">Arginine biosynthesis</keyword>
<dbReference type="InterPro" id="IPR005479">
    <property type="entry name" value="CPAse_ATP-bd"/>
</dbReference>
<dbReference type="Pfam" id="PF02142">
    <property type="entry name" value="MGS"/>
    <property type="match status" value="1"/>
</dbReference>
<reference evidence="13 14" key="1">
    <citation type="submission" date="2018-11" db="EMBL/GenBank/DDBJ databases">
        <title>Sequencing the genomes of 1000 actinobacteria strains.</title>
        <authorList>
            <person name="Klenk H.-P."/>
        </authorList>
    </citation>
    <scope>NUCLEOTIDE SEQUENCE [LARGE SCALE GENOMIC DNA]</scope>
    <source>
        <strain evidence="13 14">DSM 44231</strain>
    </source>
</reference>
<evidence type="ECO:0000259" key="11">
    <source>
        <dbReference type="PROSITE" id="PS50975"/>
    </source>
</evidence>
<evidence type="ECO:0000256" key="5">
    <source>
        <dbReference type="ARBA" id="ARBA00022737"/>
    </source>
</evidence>
<dbReference type="PANTHER" id="PTHR11405:SF53">
    <property type="entry name" value="CARBAMOYL-PHOSPHATE SYNTHASE [AMMONIA], MITOCHONDRIAL"/>
    <property type="match status" value="1"/>
</dbReference>
<dbReference type="SMART" id="SM00851">
    <property type="entry name" value="MGS"/>
    <property type="match status" value="1"/>
</dbReference>
<evidence type="ECO:0000256" key="1">
    <source>
        <dbReference type="ARBA" id="ARBA00009799"/>
    </source>
</evidence>
<evidence type="ECO:0000256" key="10">
    <source>
        <dbReference type="PROSITE-ProRule" id="PRU00409"/>
    </source>
</evidence>
<dbReference type="InterPro" id="IPR016185">
    <property type="entry name" value="PreATP-grasp_dom_sf"/>
</dbReference>
<organism evidence="13 14">
    <name type="scientific">Saccharothrix texasensis</name>
    <dbReference type="NCBI Taxonomy" id="103734"/>
    <lineage>
        <taxon>Bacteria</taxon>
        <taxon>Bacillati</taxon>
        <taxon>Actinomycetota</taxon>
        <taxon>Actinomycetes</taxon>
        <taxon>Pseudonocardiales</taxon>
        <taxon>Pseudonocardiaceae</taxon>
        <taxon>Saccharothrix</taxon>
    </lineage>
</organism>
<dbReference type="Pfam" id="PF25596">
    <property type="entry name" value="CPSase_L_D1"/>
    <property type="match status" value="2"/>
</dbReference>
<dbReference type="InterPro" id="IPR005480">
    <property type="entry name" value="CPSase_lsu_oligo"/>
</dbReference>
<comment type="similarity">
    <text evidence="1">Belongs to the CarB family.</text>
</comment>
<sequence>MPRRSEVTSVLVLGSGPVDPGAETDRAGARACRVLKAEGLRVILVDSDPAAITTGAGFADATYVEPVTLDVVEHIIAAERPDALLTTVGGRTALDTAVALHESGVLARHGVELIGADLDAIRVGGNREDFERIVRGAGGAVARAVACDTLEQCHAAAAELGYPVFVRTSSTTGRSGFAGDERQLSAVLGTGPGAHRVLIEESALGRREFALELLRDRDDDVIVVCSMENVDPVGAHPGDSIAVAPAMTPTGREGRRMREVATAVVRAIGVAGRCTVRFTVDPRTGHAIVAGATLHASRAGAFAATATGLPITEIATRLALGHTLDELPDAVTGETAFGPGAEHVAVRASRFAFDGFPTADAGPTARTEPVGEAVAIGRSFPEALNKALRALGEDGGSFSWAGPPGDPDASVAASWRPTGARVDAVHRAIRAGAAVADLAAATGIHPWFLDQVRRIEEVARAVAGRDGATRPTLQLAKRHGLSDARIGELRGLGEDEVRALRRSLGIRPGYRAVDRRAAESTARYSSYGGEPGAPRSAAPKVVILGSGPTRFGQGAEFDHTCAHASAALAAAGYETVVVDGDPRAATVDPGTGHRHYLEPLTVEDVLEVVAAEQATGEVVDVLVQLGGQTPLALAARLAAAGVPVVGVSPAAIDLAGDLGALSTEVGLPTPAGGTATSFAQAKAVADELGYPVLVRPSHVPGGRGAEIAHDERALAASFERAAAGSGRPVRVDRFLAGAIEVDVDALYDGRELYLGGVMEHVEEVGGHSGGSACTLPPVTLGHADVVRIRESTRALAHRIGVRGPLNVRYALAAGVLHVVEVYPGAGRTVPFAAAATGVPLAAAAARVALGSGIAELRAEGLLPAAGDAGTPPPDAAIAVRQAVSRWSRSRTPDGDRADAHHRAGAVMGIGATFGVAYAKAQAAARTPLPVVGRVFVSVANRDKRAVIFPVKALVDAGFEVLATAATAQVLHRGGVAVTVVRAPGDGPDGEPSIVDRVLAGEVDLVVSTSSGRHDGSEVRAAATRRGVPCVTTVQGLAATVQGIEAVSRGHAVVTPLREHLGGPSGGVTVPSRLPSSAEAGRHLVGVAVDRPR</sequence>
<evidence type="ECO:0000259" key="12">
    <source>
        <dbReference type="PROSITE" id="PS51855"/>
    </source>
</evidence>
<dbReference type="InterPro" id="IPR058047">
    <property type="entry name" value="CPSase_preATP-grasp"/>
</dbReference>
<comment type="caution">
    <text evidence="13">The sequence shown here is derived from an EMBL/GenBank/DDBJ whole genome shotgun (WGS) entry which is preliminary data.</text>
</comment>
<keyword evidence="8" id="KW-0665">Pyrimidine biosynthesis</keyword>
<dbReference type="Gene3D" id="3.40.50.20">
    <property type="match status" value="2"/>
</dbReference>